<proteinExistence type="predicted"/>
<organism evidence="3 4">
    <name type="scientific">Pseudaminobacter soli</name>
    <name type="common">ex Zhang et al. 2022</name>
    <dbReference type="NCBI Taxonomy" id="2831468"/>
    <lineage>
        <taxon>Bacteria</taxon>
        <taxon>Pseudomonadati</taxon>
        <taxon>Pseudomonadota</taxon>
        <taxon>Alphaproteobacteria</taxon>
        <taxon>Hyphomicrobiales</taxon>
        <taxon>Phyllobacteriaceae</taxon>
        <taxon>Pseudaminobacter</taxon>
    </lineage>
</organism>
<keyword evidence="3" id="KW-0966">Cell projection</keyword>
<feature type="compositionally biased region" description="Low complexity" evidence="1">
    <location>
        <begin position="192"/>
        <end position="209"/>
    </location>
</feature>
<dbReference type="RefSeq" id="WP_188255108.1">
    <property type="nucleotide sequence ID" value="NZ_JABVCF010000006.1"/>
</dbReference>
<protein>
    <submittedName>
        <fullName evidence="3">Flagellar biosynthetic protein FliO</fullName>
    </submittedName>
</protein>
<gene>
    <name evidence="3" type="ORF">KEU06_13120</name>
</gene>
<dbReference type="EMBL" id="JAGWCR010000006">
    <property type="protein sequence ID" value="MBS3649551.1"/>
    <property type="molecule type" value="Genomic_DNA"/>
</dbReference>
<feature type="compositionally biased region" description="Pro residues" evidence="1">
    <location>
        <begin position="210"/>
        <end position="226"/>
    </location>
</feature>
<evidence type="ECO:0000313" key="4">
    <source>
        <dbReference type="Proteomes" id="UP000680348"/>
    </source>
</evidence>
<feature type="compositionally biased region" description="Low complexity" evidence="1">
    <location>
        <begin position="160"/>
        <end position="181"/>
    </location>
</feature>
<evidence type="ECO:0000256" key="2">
    <source>
        <dbReference type="SAM" id="Phobius"/>
    </source>
</evidence>
<name>A0A942I9M9_9HYPH</name>
<comment type="caution">
    <text evidence="3">The sequence shown here is derived from an EMBL/GenBank/DDBJ whole genome shotgun (WGS) entry which is preliminary data.</text>
</comment>
<keyword evidence="2" id="KW-0472">Membrane</keyword>
<keyword evidence="3" id="KW-0969">Cilium</keyword>
<keyword evidence="3" id="KW-0282">Flagellum</keyword>
<keyword evidence="2" id="KW-0812">Transmembrane</keyword>
<evidence type="ECO:0000256" key="1">
    <source>
        <dbReference type="SAM" id="MobiDB-lite"/>
    </source>
</evidence>
<feature type="transmembrane region" description="Helical" evidence="2">
    <location>
        <begin position="12"/>
        <end position="34"/>
    </location>
</feature>
<feature type="region of interest" description="Disordered" evidence="1">
    <location>
        <begin position="116"/>
        <end position="277"/>
    </location>
</feature>
<dbReference type="Proteomes" id="UP000680348">
    <property type="component" value="Unassembled WGS sequence"/>
</dbReference>
<reference evidence="3" key="1">
    <citation type="submission" date="2021-04" db="EMBL/GenBank/DDBJ databases">
        <title>Pseudaminobacter soli sp. nov., isolated from paddy soil contaminated by heavy metals.</title>
        <authorList>
            <person name="Zhang K."/>
        </authorList>
    </citation>
    <scope>NUCLEOTIDE SEQUENCE</scope>
    <source>
        <strain evidence="3">19-2017</strain>
    </source>
</reference>
<evidence type="ECO:0000313" key="3">
    <source>
        <dbReference type="EMBL" id="MBS3649551.1"/>
    </source>
</evidence>
<sequence length="277" mass="29646">MLDWLDAVAGTGYSQAVLWTLLALLLLVVLLIVIKLVRSMTFGTFVAGGRNRKARLAVMDATAVDTHRRLVLIRRDDVEHLLLIGGSSDIVVERDIRIAQTRRPMQPAQQELVRDLPAGPAPIAPPPAPVAPQPAPVPPSPIAAASQPQPAPQPRRVEPARVAPQQRPAPQRQEPSLGPAQRPEPPRPASPPLAAAPQPAPLGEPMIAPQGPPAPPLQAAPPPPPADDLDDDLLKELEVSLDEDETKPAPGQSKERSPASLDDEMARLLGELSRPRR</sequence>
<accession>A0A942I9M9</accession>
<feature type="compositionally biased region" description="Pro residues" evidence="1">
    <location>
        <begin position="119"/>
        <end position="141"/>
    </location>
</feature>
<keyword evidence="2" id="KW-1133">Transmembrane helix</keyword>
<feature type="compositionally biased region" description="Pro residues" evidence="1">
    <location>
        <begin position="182"/>
        <end position="191"/>
    </location>
</feature>
<keyword evidence="4" id="KW-1185">Reference proteome</keyword>
<dbReference type="AlphaFoldDB" id="A0A942I9M9"/>